<organism evidence="2 3">
    <name type="scientific">Nonomuraea cypriaca</name>
    <dbReference type="NCBI Taxonomy" id="1187855"/>
    <lineage>
        <taxon>Bacteria</taxon>
        <taxon>Bacillati</taxon>
        <taxon>Actinomycetota</taxon>
        <taxon>Actinomycetes</taxon>
        <taxon>Streptosporangiales</taxon>
        <taxon>Streptosporangiaceae</taxon>
        <taxon>Nonomuraea</taxon>
    </lineage>
</organism>
<accession>A0A931A911</accession>
<name>A0A931A911_9ACTN</name>
<dbReference type="RefSeq" id="WP_195897496.1">
    <property type="nucleotide sequence ID" value="NZ_JADOGI010000069.1"/>
</dbReference>
<evidence type="ECO:0000313" key="2">
    <source>
        <dbReference type="EMBL" id="MBF8188546.1"/>
    </source>
</evidence>
<protein>
    <submittedName>
        <fullName evidence="2">Uncharacterized protein</fullName>
    </submittedName>
</protein>
<comment type="caution">
    <text evidence="2">The sequence shown here is derived from an EMBL/GenBank/DDBJ whole genome shotgun (WGS) entry which is preliminary data.</text>
</comment>
<feature type="compositionally biased region" description="Acidic residues" evidence="1">
    <location>
        <begin position="491"/>
        <end position="503"/>
    </location>
</feature>
<feature type="region of interest" description="Disordered" evidence="1">
    <location>
        <begin position="627"/>
        <end position="691"/>
    </location>
</feature>
<feature type="compositionally biased region" description="Low complexity" evidence="1">
    <location>
        <begin position="627"/>
        <end position="645"/>
    </location>
</feature>
<sequence length="853" mass="90676">MNFCLSDLVPPLRWSDASTITLLTGQPDLPDAWWRSLPMPHVLAAIGPESLGELLTEIALEHWRAAAIGDIVPALHVLDPEEADEPAVAIALDRAGSWAGLLALTSRELVDQPFIQARPVLNTLFSAVLVRLAHPVEAVPATPVALPMNVAANVADDSSGVAEAAEPVAEESRGEAAAEQPTPEPVVDEHASEAVAEDVASERVAEDSASEPVAEAAASERVAAAAHEGVLEAAASERVAAAAHEGVLEGDADERGAEGGAFEGEAEPQPHGVRRSPYEAVASHEGAPEDQAAVEDHAGELADAGPVLDADAEPVIDEAREPEPEPEPVLDAAEEPAPEPAAEEAAALEAEGVPGEAEAQAPTSRPEPTAEPAEAQEFQYFEEPAEASRFQEPAEASRFQEPAEGSRPKEPAEASRFQEPAEGSRPEEPAEGSQFEGPVEGSQFQEQAGAPEFGQSQEPVEAAEPARLQEPAEPQFSEMPEYPTPEPVAGADEEADEEAGEEAGQERELPELIEAAFAGLDDKSWAVAQNRVFTDQPSAVDQLAKLFAVPPAEISATENELRARLDHWLSSEEAAPYRAHLEELRRTLGPAVPKERLIGAADWHNVEIRALEVPAWQFVLATLPAQDQPRQAAQNQQPPHSAFGPPQAPALPQPGPPQFQAFTPVAPPASEPNGGSGEAKPYQPLKDVSQTRRCFRQPDGRWWLRIDVTAEQLAGGECTLPTGFASYLGLSPGESKMVRSAAGELTMTWHGRPVLQSVERLLVDVGAREGGHLFLTLSDEGVLRARHLPVAAQGAEKITKALRLVGYTAPGGTRDQAARVIATRIGMTGPVGLPDLLTRLRERGDRDLLELLD</sequence>
<dbReference type="AlphaFoldDB" id="A0A931A911"/>
<keyword evidence="3" id="KW-1185">Reference proteome</keyword>
<feature type="compositionally biased region" description="Low complexity" evidence="1">
    <location>
        <begin position="210"/>
        <end position="220"/>
    </location>
</feature>
<reference evidence="2" key="1">
    <citation type="submission" date="2020-11" db="EMBL/GenBank/DDBJ databases">
        <title>Whole-genome analyses of Nonomuraea sp. K274.</title>
        <authorList>
            <person name="Veyisoglu A."/>
        </authorList>
    </citation>
    <scope>NUCLEOTIDE SEQUENCE</scope>
    <source>
        <strain evidence="2">K274</strain>
    </source>
</reference>
<gene>
    <name evidence="2" type="ORF">ITP53_23025</name>
</gene>
<feature type="compositionally biased region" description="Acidic residues" evidence="1">
    <location>
        <begin position="324"/>
        <end position="337"/>
    </location>
</feature>
<feature type="compositionally biased region" description="Low complexity" evidence="1">
    <location>
        <begin position="343"/>
        <end position="377"/>
    </location>
</feature>
<feature type="compositionally biased region" description="Basic and acidic residues" evidence="1">
    <location>
        <begin position="404"/>
        <end position="413"/>
    </location>
</feature>
<dbReference type="Proteomes" id="UP000605361">
    <property type="component" value="Unassembled WGS sequence"/>
</dbReference>
<feature type="region of interest" description="Disordered" evidence="1">
    <location>
        <begin position="157"/>
        <end position="220"/>
    </location>
</feature>
<evidence type="ECO:0000313" key="3">
    <source>
        <dbReference type="Proteomes" id="UP000605361"/>
    </source>
</evidence>
<proteinExistence type="predicted"/>
<dbReference type="EMBL" id="JADOGI010000069">
    <property type="protein sequence ID" value="MBF8188546.1"/>
    <property type="molecule type" value="Genomic_DNA"/>
</dbReference>
<feature type="region of interest" description="Disordered" evidence="1">
    <location>
        <begin position="249"/>
        <end position="509"/>
    </location>
</feature>
<evidence type="ECO:0000256" key="1">
    <source>
        <dbReference type="SAM" id="MobiDB-lite"/>
    </source>
</evidence>
<feature type="compositionally biased region" description="Pro residues" evidence="1">
    <location>
        <begin position="646"/>
        <end position="657"/>
    </location>
</feature>